<accession>A0ABX2ZB19</accession>
<proteinExistence type="inferred from homology"/>
<keyword evidence="5" id="KW-1185">Reference proteome</keyword>
<dbReference type="RefSeq" id="WP_068941103.1">
    <property type="nucleotide sequence ID" value="NZ_LYND01000151.1"/>
</dbReference>
<evidence type="ECO:0000313" key="5">
    <source>
        <dbReference type="Proteomes" id="UP000094974"/>
    </source>
</evidence>
<feature type="domain" description="Bacteriophage lambda Replication protein O N-terminal" evidence="2">
    <location>
        <begin position="11"/>
        <end position="101"/>
    </location>
</feature>
<sequence length="337" mass="39029">MDSNVNPQPTDAHIRISHEIHRELIRRKFTQRQRDIIDFVLTLSWGCGKPSAKIPMLKHFELCGVRKEHIKKELKKLVENHVLFWDEHMNVFQINKHYDVWAVDVVERYDPKMMNDLIKINIETHTPNLGKPVTKKVTELPKKQPIRVTKKVTQLHKRQLFSYQKGNSPVTKKVTVKRDFSCHTKGFRLSKTIFKAIIKKNTTTSLDTVQELDTEQRGGGGDIPSDHSFGYIYRAYENNFTGSGKVTQFESEDLGTLFDDYGGEWLLKAMREAVRQNKKSLAYVRGTLEGYRKRGGPETERRMDQASPAEAKIQEDDPITILMRKADEQRLAEYGVT</sequence>
<dbReference type="InterPro" id="IPR036388">
    <property type="entry name" value="WH-like_DNA-bd_sf"/>
</dbReference>
<feature type="domain" description="DnaB/C C-terminal" evidence="3">
    <location>
        <begin position="234"/>
        <end position="295"/>
    </location>
</feature>
<organism evidence="4 5">
    <name type="scientific">Paenibacillus polymyxa</name>
    <name type="common">Bacillus polymyxa</name>
    <dbReference type="NCBI Taxonomy" id="1406"/>
    <lineage>
        <taxon>Bacteria</taxon>
        <taxon>Bacillati</taxon>
        <taxon>Bacillota</taxon>
        <taxon>Bacilli</taxon>
        <taxon>Bacillales</taxon>
        <taxon>Paenibacillaceae</taxon>
        <taxon>Paenibacillus</taxon>
    </lineage>
</organism>
<reference evidence="5" key="1">
    <citation type="submission" date="2016-05" db="EMBL/GenBank/DDBJ databases">
        <title>Whole genome shotgun sequencing of cultured foodborne pathogen.</title>
        <authorList>
            <person name="Zheng J."/>
            <person name="Timme R."/>
            <person name="Allard M."/>
            <person name="Strain E."/>
            <person name="Luo Y."/>
            <person name="Brown E."/>
        </authorList>
    </citation>
    <scope>NUCLEOTIDE SEQUENCE [LARGE SCALE GENOMIC DNA]</scope>
    <source>
        <strain evidence="5">CFSAN034343</strain>
    </source>
</reference>
<dbReference type="NCBIfam" id="TIGR01446">
    <property type="entry name" value="DnaD_dom"/>
    <property type="match status" value="1"/>
</dbReference>
<dbReference type="InterPro" id="IPR006343">
    <property type="entry name" value="DnaB/C_C"/>
</dbReference>
<evidence type="ECO:0000259" key="3">
    <source>
        <dbReference type="Pfam" id="PF07261"/>
    </source>
</evidence>
<gene>
    <name evidence="4" type="ORF">A7312_09595</name>
</gene>
<comment type="similarity">
    <text evidence="1">Belongs to the DnaB/DnaD family.</text>
</comment>
<evidence type="ECO:0000313" key="4">
    <source>
        <dbReference type="EMBL" id="ODA07336.1"/>
    </source>
</evidence>
<dbReference type="EMBL" id="LYND01000151">
    <property type="protein sequence ID" value="ODA07336.1"/>
    <property type="molecule type" value="Genomic_DNA"/>
</dbReference>
<dbReference type="Gene3D" id="1.10.10.630">
    <property type="entry name" value="DnaD domain-like"/>
    <property type="match status" value="1"/>
</dbReference>
<evidence type="ECO:0000259" key="2">
    <source>
        <dbReference type="Pfam" id="PF04492"/>
    </source>
</evidence>
<dbReference type="InterPro" id="IPR006497">
    <property type="entry name" value="Phage_lambda_VrpO_N"/>
</dbReference>
<dbReference type="Proteomes" id="UP000094974">
    <property type="component" value="Unassembled WGS sequence"/>
</dbReference>
<name>A0ABX2ZB19_PAEPO</name>
<comment type="caution">
    <text evidence="4">The sequence shown here is derived from an EMBL/GenBank/DDBJ whole genome shotgun (WGS) entry which is preliminary data.</text>
</comment>
<dbReference type="Pfam" id="PF07261">
    <property type="entry name" value="DnaB_2"/>
    <property type="match status" value="1"/>
</dbReference>
<protein>
    <submittedName>
        <fullName evidence="4">Replication protein</fullName>
    </submittedName>
</protein>
<dbReference type="InterPro" id="IPR034829">
    <property type="entry name" value="DnaD-like_sf"/>
</dbReference>
<dbReference type="SUPFAM" id="SSF158499">
    <property type="entry name" value="DnaD domain-like"/>
    <property type="match status" value="1"/>
</dbReference>
<evidence type="ECO:0000256" key="1">
    <source>
        <dbReference type="ARBA" id="ARBA00093462"/>
    </source>
</evidence>
<dbReference type="Pfam" id="PF04492">
    <property type="entry name" value="Phage_rep_O"/>
    <property type="match status" value="1"/>
</dbReference>
<dbReference type="Gene3D" id="1.10.10.10">
    <property type="entry name" value="Winged helix-like DNA-binding domain superfamily/Winged helix DNA-binding domain"/>
    <property type="match status" value="1"/>
</dbReference>